<dbReference type="EMBL" id="CP060719">
    <property type="protein sequence ID" value="QNN71499.1"/>
    <property type="molecule type" value="Genomic_DNA"/>
</dbReference>
<evidence type="ECO:0000256" key="2">
    <source>
        <dbReference type="ARBA" id="ARBA00012282"/>
    </source>
</evidence>
<protein>
    <recommendedName>
        <fullName evidence="2">cyclic-guanylate-specific phosphodiesterase</fullName>
        <ecNumber evidence="2">3.1.4.52</ecNumber>
    </recommendedName>
</protein>
<dbReference type="InterPro" id="IPR000700">
    <property type="entry name" value="PAS-assoc_C"/>
</dbReference>
<evidence type="ECO:0000259" key="7">
    <source>
        <dbReference type="PROSITE" id="PS50883"/>
    </source>
</evidence>
<feature type="domain" description="PAS" evidence="5">
    <location>
        <begin position="169"/>
        <end position="239"/>
    </location>
</feature>
<dbReference type="InterPro" id="IPR035919">
    <property type="entry name" value="EAL_sf"/>
</dbReference>
<dbReference type="PROSITE" id="PS50883">
    <property type="entry name" value="EAL"/>
    <property type="match status" value="1"/>
</dbReference>
<dbReference type="InterPro" id="IPR052155">
    <property type="entry name" value="Biofilm_reg_signaling"/>
</dbReference>
<dbReference type="PROSITE" id="PS50113">
    <property type="entry name" value="PAC"/>
    <property type="match status" value="1"/>
</dbReference>
<evidence type="ECO:0000313" key="10">
    <source>
        <dbReference type="Proteomes" id="UP000515804"/>
    </source>
</evidence>
<evidence type="ECO:0000313" key="9">
    <source>
        <dbReference type="EMBL" id="QNN71499.1"/>
    </source>
</evidence>
<dbReference type="Proteomes" id="UP000515804">
    <property type="component" value="Chromosome"/>
</dbReference>
<dbReference type="Gene3D" id="3.20.20.450">
    <property type="entry name" value="EAL domain"/>
    <property type="match status" value="1"/>
</dbReference>
<sequence length="744" mass="83686">MLDMPSSHVLALLVALLVLAMAGMAIAGHRRREREQRDHLRAMREREQRLRLSLWASNEIYWQYDLEKRELERTRVEPDLSDDLAVQVDLDKDHQIHPEDLPLVLDRLREYVTGGTQMFLSEHRIMGEGGQWQWMRARGRAIARNEIGHVTRIAGTARNVTSIREKERERRIANEVMHNMAESVAVVDAEFRFVAVNPAFTRMSGYEAADVIGKDGSIINSDQQDEAFYEKSRDAMQQQGCWSGEMWQKRKDGRDFLCAVQFNAIVEPGSRKRLYVVVASDITDRRRIEQELRYLANYDTLTNLPNRTLLAERLSRAIVRARRQGSRMALLFLDLDRFKDINDSLGHATGDRILRATAQRLQEVVGDGHTVARIGGDEFTVLLEDLSGGDEAERCAQRIIDAFDAPLRLDDRHEIAISPSIGISLFPDHAQVPTDLLKHADTAMYQAKAAGRRTFLRYADAMDGDIRRRATLIAALRKVVERGELRLVYQPQLVLADGRIGAVEALLRWNSPEHGDVPPSQFIPLAEESGLIVSIGEWVLREACNTLADWRRDGIDNVLMSVNVSAVQLLRSDLAQTVQQVLRETGVPANQLELELTESVLMANAEHATERLQTFRRLGVSIAVDDFGTGYSSLAYLRRLPITTLKIDKAFIDDLGRPGDSEDAAITTTVIAMAHSLGLRVVAEGVETAEQQRFLLQHGCDMVQGYLLSGPLNSLDCLRFLQDWQNTPQVVSASARLDPAASPP</sequence>
<keyword evidence="3" id="KW-0973">c-di-GMP</keyword>
<gene>
    <name evidence="9" type="ORF">H9L16_02350</name>
</gene>
<evidence type="ECO:0000256" key="4">
    <source>
        <dbReference type="ARBA" id="ARBA00051114"/>
    </source>
</evidence>
<dbReference type="Pfam" id="PF13426">
    <property type="entry name" value="PAS_9"/>
    <property type="match status" value="1"/>
</dbReference>
<dbReference type="CDD" id="cd00130">
    <property type="entry name" value="PAS"/>
    <property type="match status" value="1"/>
</dbReference>
<dbReference type="CDD" id="cd01949">
    <property type="entry name" value="GGDEF"/>
    <property type="match status" value="1"/>
</dbReference>
<dbReference type="GO" id="GO:0071732">
    <property type="term" value="P:cellular response to nitric oxide"/>
    <property type="evidence" value="ECO:0007669"/>
    <property type="project" value="UniProtKB-ARBA"/>
</dbReference>
<dbReference type="InterPro" id="IPR000160">
    <property type="entry name" value="GGDEF_dom"/>
</dbReference>
<accession>A0A7G9SUH4</accession>
<dbReference type="Pfam" id="PF00563">
    <property type="entry name" value="EAL"/>
    <property type="match status" value="1"/>
</dbReference>
<dbReference type="SUPFAM" id="SSF55785">
    <property type="entry name" value="PYP-like sensor domain (PAS domain)"/>
    <property type="match status" value="2"/>
</dbReference>
<dbReference type="Pfam" id="PF00990">
    <property type="entry name" value="GGDEF"/>
    <property type="match status" value="1"/>
</dbReference>
<dbReference type="GO" id="GO:0071111">
    <property type="term" value="F:cyclic-guanylate-specific phosphodiesterase activity"/>
    <property type="evidence" value="ECO:0007669"/>
    <property type="project" value="UniProtKB-EC"/>
</dbReference>
<dbReference type="Pfam" id="PF08447">
    <property type="entry name" value="PAS_3"/>
    <property type="match status" value="1"/>
</dbReference>
<dbReference type="Gene3D" id="3.30.450.20">
    <property type="entry name" value="PAS domain"/>
    <property type="match status" value="2"/>
</dbReference>
<dbReference type="Gene3D" id="3.30.70.270">
    <property type="match status" value="1"/>
</dbReference>
<keyword evidence="10" id="KW-1185">Reference proteome</keyword>
<dbReference type="InterPro" id="IPR029787">
    <property type="entry name" value="Nucleotide_cyclase"/>
</dbReference>
<name>A0A7G9SUH4_9GAMM</name>
<dbReference type="InterPro" id="IPR001610">
    <property type="entry name" value="PAC"/>
</dbReference>
<evidence type="ECO:0000259" key="8">
    <source>
        <dbReference type="PROSITE" id="PS50887"/>
    </source>
</evidence>
<dbReference type="InterPro" id="IPR035965">
    <property type="entry name" value="PAS-like_dom_sf"/>
</dbReference>
<reference evidence="9 10" key="1">
    <citation type="submission" date="2020-08" db="EMBL/GenBank/DDBJ databases">
        <title>Genome sequence of Thermomonas carbonis KCTC 42013T.</title>
        <authorList>
            <person name="Hyun D.-W."/>
            <person name="Bae J.-W."/>
        </authorList>
    </citation>
    <scope>NUCLEOTIDE SEQUENCE [LARGE SCALE GENOMIC DNA]</scope>
    <source>
        <strain evidence="9 10">KCTC 42013</strain>
    </source>
</reference>
<dbReference type="PROSITE" id="PS50887">
    <property type="entry name" value="GGDEF"/>
    <property type="match status" value="1"/>
</dbReference>
<evidence type="ECO:0000259" key="5">
    <source>
        <dbReference type="PROSITE" id="PS50112"/>
    </source>
</evidence>
<dbReference type="FunFam" id="3.30.70.270:FF:000001">
    <property type="entry name" value="Diguanylate cyclase domain protein"/>
    <property type="match status" value="1"/>
</dbReference>
<organism evidence="9 10">
    <name type="scientific">Thermomonas carbonis</name>
    <dbReference type="NCBI Taxonomy" id="1463158"/>
    <lineage>
        <taxon>Bacteria</taxon>
        <taxon>Pseudomonadati</taxon>
        <taxon>Pseudomonadota</taxon>
        <taxon>Gammaproteobacteria</taxon>
        <taxon>Lysobacterales</taxon>
        <taxon>Lysobacteraceae</taxon>
        <taxon>Thermomonas</taxon>
    </lineage>
</organism>
<dbReference type="SMART" id="SM00052">
    <property type="entry name" value="EAL"/>
    <property type="match status" value="1"/>
</dbReference>
<dbReference type="InterPro" id="IPR043128">
    <property type="entry name" value="Rev_trsase/Diguanyl_cyclase"/>
</dbReference>
<dbReference type="NCBIfam" id="TIGR00229">
    <property type="entry name" value="sensory_box"/>
    <property type="match status" value="1"/>
</dbReference>
<dbReference type="InterPro" id="IPR000014">
    <property type="entry name" value="PAS"/>
</dbReference>
<dbReference type="SMART" id="SM00091">
    <property type="entry name" value="PAS"/>
    <property type="match status" value="1"/>
</dbReference>
<evidence type="ECO:0000256" key="3">
    <source>
        <dbReference type="ARBA" id="ARBA00022636"/>
    </source>
</evidence>
<dbReference type="SUPFAM" id="SSF141868">
    <property type="entry name" value="EAL domain-like"/>
    <property type="match status" value="1"/>
</dbReference>
<dbReference type="SUPFAM" id="SSF55073">
    <property type="entry name" value="Nucleotide cyclase"/>
    <property type="match status" value="1"/>
</dbReference>
<comment type="catalytic activity">
    <reaction evidence="4">
        <text>3',3'-c-di-GMP + H2O = 5'-phosphoguanylyl(3'-&gt;5')guanosine + H(+)</text>
        <dbReference type="Rhea" id="RHEA:24902"/>
        <dbReference type="ChEBI" id="CHEBI:15377"/>
        <dbReference type="ChEBI" id="CHEBI:15378"/>
        <dbReference type="ChEBI" id="CHEBI:58754"/>
        <dbReference type="ChEBI" id="CHEBI:58805"/>
        <dbReference type="EC" id="3.1.4.52"/>
    </reaction>
    <physiologicalReaction direction="left-to-right" evidence="4">
        <dbReference type="Rhea" id="RHEA:24903"/>
    </physiologicalReaction>
</comment>
<dbReference type="InterPro" id="IPR013655">
    <property type="entry name" value="PAS_fold_3"/>
</dbReference>
<dbReference type="CDD" id="cd01948">
    <property type="entry name" value="EAL"/>
    <property type="match status" value="1"/>
</dbReference>
<feature type="domain" description="PAC" evidence="6">
    <location>
        <begin position="242"/>
        <end position="294"/>
    </location>
</feature>
<dbReference type="PROSITE" id="PS50112">
    <property type="entry name" value="PAS"/>
    <property type="match status" value="1"/>
</dbReference>
<comment type="cofactor">
    <cofactor evidence="1">
        <name>Mg(2+)</name>
        <dbReference type="ChEBI" id="CHEBI:18420"/>
    </cofactor>
</comment>
<dbReference type="SMART" id="SM00086">
    <property type="entry name" value="PAC"/>
    <property type="match status" value="2"/>
</dbReference>
<dbReference type="KEGG" id="tcn:H9L16_02350"/>
<dbReference type="EC" id="3.1.4.52" evidence="2"/>
<dbReference type="SMART" id="SM00267">
    <property type="entry name" value="GGDEF"/>
    <property type="match status" value="1"/>
</dbReference>
<evidence type="ECO:0000259" key="6">
    <source>
        <dbReference type="PROSITE" id="PS50113"/>
    </source>
</evidence>
<dbReference type="AlphaFoldDB" id="A0A7G9SUH4"/>
<dbReference type="NCBIfam" id="TIGR00254">
    <property type="entry name" value="GGDEF"/>
    <property type="match status" value="1"/>
</dbReference>
<dbReference type="FunFam" id="3.20.20.450:FF:000001">
    <property type="entry name" value="Cyclic di-GMP phosphodiesterase yahA"/>
    <property type="match status" value="1"/>
</dbReference>
<evidence type="ECO:0000256" key="1">
    <source>
        <dbReference type="ARBA" id="ARBA00001946"/>
    </source>
</evidence>
<feature type="domain" description="GGDEF" evidence="8">
    <location>
        <begin position="326"/>
        <end position="460"/>
    </location>
</feature>
<proteinExistence type="predicted"/>
<dbReference type="PANTHER" id="PTHR44757">
    <property type="entry name" value="DIGUANYLATE CYCLASE DGCP"/>
    <property type="match status" value="1"/>
</dbReference>
<feature type="domain" description="EAL" evidence="7">
    <location>
        <begin position="469"/>
        <end position="725"/>
    </location>
</feature>
<dbReference type="PANTHER" id="PTHR44757:SF2">
    <property type="entry name" value="BIOFILM ARCHITECTURE MAINTENANCE PROTEIN MBAA"/>
    <property type="match status" value="1"/>
</dbReference>
<dbReference type="InterPro" id="IPR001633">
    <property type="entry name" value="EAL_dom"/>
</dbReference>